<keyword evidence="6 14" id="KW-0238">DNA-binding</keyword>
<dbReference type="Pfam" id="PF00538">
    <property type="entry name" value="Linker_histone"/>
    <property type="match status" value="1"/>
</dbReference>
<dbReference type="Gene3D" id="1.10.10.10">
    <property type="entry name" value="Winged helix-like DNA-binding domain superfamily/Winged helix DNA-binding domain"/>
    <property type="match status" value="1"/>
</dbReference>
<evidence type="ECO:0000313" key="14">
    <source>
        <dbReference type="EMBL" id="OTG10505.1"/>
    </source>
</evidence>
<evidence type="ECO:0000256" key="9">
    <source>
        <dbReference type="ARBA" id="ARBA00032813"/>
    </source>
</evidence>
<dbReference type="SMART" id="SM00717">
    <property type="entry name" value="SANT"/>
    <property type="match status" value="1"/>
</dbReference>
<dbReference type="InterPro" id="IPR017930">
    <property type="entry name" value="Myb_dom"/>
</dbReference>
<feature type="domain" description="H15" evidence="12">
    <location>
        <begin position="80"/>
        <end position="148"/>
    </location>
</feature>
<evidence type="ECO:0000256" key="7">
    <source>
        <dbReference type="ARBA" id="ARBA00023163"/>
    </source>
</evidence>
<dbReference type="AlphaFoldDB" id="A0A251THA1"/>
<keyword evidence="14" id="KW-0371">Homeobox</keyword>
<dbReference type="PROSITE" id="PS51294">
    <property type="entry name" value="HTH_MYB"/>
    <property type="match status" value="1"/>
</dbReference>
<accession>A0A251THA1</accession>
<dbReference type="PROSITE" id="PS50090">
    <property type="entry name" value="MYB_LIKE"/>
    <property type="match status" value="1"/>
</dbReference>
<keyword evidence="15" id="KW-1185">Reference proteome</keyword>
<sequence length="161" mass="19003">MAPKKWWTSKEEEALKAGVKEYKAGNWKDILKDPRFASILANRTNIDLKDKWRNLNGGGCVSGGRRKASTSRPPDKRIVPKYKYKTMIYEYLKYIEDPNGTDLDTMMNFLKSKYELQSIFKKSFNAALKALELKGYIKKVGNSYPKLYLWFFCHRYFYHLF</sequence>
<dbReference type="Pfam" id="PF13921">
    <property type="entry name" value="Myb_DNA-bind_6"/>
    <property type="match status" value="1"/>
</dbReference>
<evidence type="ECO:0000256" key="3">
    <source>
        <dbReference type="ARBA" id="ARBA00022454"/>
    </source>
</evidence>
<dbReference type="SUPFAM" id="SSF46785">
    <property type="entry name" value="Winged helix' DNA-binding domain"/>
    <property type="match status" value="1"/>
</dbReference>
<organism evidence="14 15">
    <name type="scientific">Helianthus annuus</name>
    <name type="common">Common sunflower</name>
    <dbReference type="NCBI Taxonomy" id="4232"/>
    <lineage>
        <taxon>Eukaryota</taxon>
        <taxon>Viridiplantae</taxon>
        <taxon>Streptophyta</taxon>
        <taxon>Embryophyta</taxon>
        <taxon>Tracheophyta</taxon>
        <taxon>Spermatophyta</taxon>
        <taxon>Magnoliopsida</taxon>
        <taxon>eudicotyledons</taxon>
        <taxon>Gunneridae</taxon>
        <taxon>Pentapetalae</taxon>
        <taxon>asterids</taxon>
        <taxon>campanulids</taxon>
        <taxon>Asterales</taxon>
        <taxon>Asteraceae</taxon>
        <taxon>Asteroideae</taxon>
        <taxon>Heliantheae alliance</taxon>
        <taxon>Heliantheae</taxon>
        <taxon>Helianthus</taxon>
    </lineage>
</organism>
<dbReference type="FunFam" id="1.10.10.60:FF:000168">
    <property type="entry name" value="Telomere repeat-binding factor 1"/>
    <property type="match status" value="1"/>
</dbReference>
<dbReference type="EMBL" id="MNCJ02000326">
    <property type="protein sequence ID" value="KAF5783264.1"/>
    <property type="molecule type" value="Genomic_DNA"/>
</dbReference>
<reference evidence="13 15" key="1">
    <citation type="journal article" date="2017" name="Nature">
        <title>The sunflower genome provides insights into oil metabolism, flowering and Asterid evolution.</title>
        <authorList>
            <person name="Badouin H."/>
            <person name="Gouzy J."/>
            <person name="Grassa C.J."/>
            <person name="Murat F."/>
            <person name="Staton S.E."/>
            <person name="Cottret L."/>
            <person name="Lelandais-Briere C."/>
            <person name="Owens G.L."/>
            <person name="Carrere S."/>
            <person name="Mayjonade B."/>
            <person name="Legrand L."/>
            <person name="Gill N."/>
            <person name="Kane N.C."/>
            <person name="Bowers J.E."/>
            <person name="Hubner S."/>
            <person name="Bellec A."/>
            <person name="Berard A."/>
            <person name="Berges H."/>
            <person name="Blanchet N."/>
            <person name="Boniface M.C."/>
            <person name="Brunel D."/>
            <person name="Catrice O."/>
            <person name="Chaidir N."/>
            <person name="Claudel C."/>
            <person name="Donnadieu C."/>
            <person name="Faraut T."/>
            <person name="Fievet G."/>
            <person name="Helmstetter N."/>
            <person name="King M."/>
            <person name="Knapp S.J."/>
            <person name="Lai Z."/>
            <person name="Le Paslier M.C."/>
            <person name="Lippi Y."/>
            <person name="Lorenzon L."/>
            <person name="Mandel J.R."/>
            <person name="Marage G."/>
            <person name="Marchand G."/>
            <person name="Marquand E."/>
            <person name="Bret-Mestries E."/>
            <person name="Morien E."/>
            <person name="Nambeesan S."/>
            <person name="Nguyen T."/>
            <person name="Pegot-Espagnet P."/>
            <person name="Pouilly N."/>
            <person name="Raftis F."/>
            <person name="Sallet E."/>
            <person name="Schiex T."/>
            <person name="Thomas J."/>
            <person name="Vandecasteele C."/>
            <person name="Vares D."/>
            <person name="Vear F."/>
            <person name="Vautrin S."/>
            <person name="Crespi M."/>
            <person name="Mangin B."/>
            <person name="Burke J.M."/>
            <person name="Salse J."/>
            <person name="Munos S."/>
            <person name="Vincourt P."/>
            <person name="Rieseberg L.H."/>
            <person name="Langlade N.B."/>
        </authorList>
    </citation>
    <scope>NUCLEOTIDE SEQUENCE [LARGE SCALE GENOMIC DNA]</scope>
    <source>
        <strain evidence="15">cv. SF193</strain>
        <tissue evidence="13">Leaves</tissue>
    </source>
</reference>
<evidence type="ECO:0000313" key="13">
    <source>
        <dbReference type="EMBL" id="KAF5783264.1"/>
    </source>
</evidence>
<reference evidence="14" key="2">
    <citation type="submission" date="2017-02" db="EMBL/GenBank/DDBJ databases">
        <title>Sunflower complete genome.</title>
        <authorList>
            <person name="Langlade N."/>
            <person name="Munos S."/>
        </authorList>
    </citation>
    <scope>NUCLEOTIDE SEQUENCE [LARGE SCALE GENOMIC DNA]</scope>
    <source>
        <tissue evidence="14">Leaves</tissue>
    </source>
</reference>
<dbReference type="Gene3D" id="1.10.10.60">
    <property type="entry name" value="Homeodomain-like"/>
    <property type="match status" value="1"/>
</dbReference>
<dbReference type="CDD" id="cd11660">
    <property type="entry name" value="SANT_TRF"/>
    <property type="match status" value="1"/>
</dbReference>
<keyword evidence="8" id="KW-0539">Nucleus</keyword>
<evidence type="ECO:0000256" key="8">
    <source>
        <dbReference type="ARBA" id="ARBA00023242"/>
    </source>
</evidence>
<dbReference type="InterPro" id="IPR036390">
    <property type="entry name" value="WH_DNA-bd_sf"/>
</dbReference>
<reference evidence="13" key="3">
    <citation type="submission" date="2020-06" db="EMBL/GenBank/DDBJ databases">
        <title>Helianthus annuus Genome sequencing and assembly Release 2.</title>
        <authorList>
            <person name="Gouzy J."/>
            <person name="Langlade N."/>
            <person name="Munos S."/>
        </authorList>
    </citation>
    <scope>NUCLEOTIDE SEQUENCE</scope>
    <source>
        <tissue evidence="13">Leaves</tissue>
    </source>
</reference>
<dbReference type="PROSITE" id="PS51504">
    <property type="entry name" value="H15"/>
    <property type="match status" value="1"/>
</dbReference>
<dbReference type="InterPro" id="IPR009057">
    <property type="entry name" value="Homeodomain-like_sf"/>
</dbReference>
<feature type="domain" description="Myb-like" evidence="10">
    <location>
        <begin position="7"/>
        <end position="56"/>
    </location>
</feature>
<protein>
    <recommendedName>
        <fullName evidence="9">MYB transcription factor</fullName>
    </recommendedName>
</protein>
<dbReference type="GO" id="GO:0003691">
    <property type="term" value="F:double-stranded telomeric DNA binding"/>
    <property type="evidence" value="ECO:0007669"/>
    <property type="project" value="InterPro"/>
</dbReference>
<keyword evidence="7" id="KW-0804">Transcription</keyword>
<dbReference type="InterPro" id="IPR044597">
    <property type="entry name" value="SMH1-6"/>
</dbReference>
<feature type="domain" description="HTH myb-type" evidence="11">
    <location>
        <begin position="1"/>
        <end position="60"/>
    </location>
</feature>
<dbReference type="PANTHER" id="PTHR46267">
    <property type="entry name" value="SINGLE MYB HISTONE 4"/>
    <property type="match status" value="1"/>
</dbReference>
<keyword evidence="4" id="KW-0805">Transcription regulation</keyword>
<dbReference type="OrthoDB" id="608866at2759"/>
<name>A0A251THA1_HELAN</name>
<dbReference type="Proteomes" id="UP000215914">
    <property type="component" value="Chromosome 10"/>
</dbReference>
<evidence type="ECO:0000256" key="2">
    <source>
        <dbReference type="ARBA" id="ARBA00004604"/>
    </source>
</evidence>
<evidence type="ECO:0000259" key="12">
    <source>
        <dbReference type="PROSITE" id="PS51504"/>
    </source>
</evidence>
<dbReference type="SUPFAM" id="SSF46689">
    <property type="entry name" value="Homeodomain-like"/>
    <property type="match status" value="1"/>
</dbReference>
<dbReference type="GO" id="GO:0005730">
    <property type="term" value="C:nucleolus"/>
    <property type="evidence" value="ECO:0007669"/>
    <property type="project" value="UniProtKB-SubCell"/>
</dbReference>
<dbReference type="EMBL" id="CM007899">
    <property type="protein sequence ID" value="OTG10505.1"/>
    <property type="molecule type" value="Genomic_DNA"/>
</dbReference>
<comment type="subcellular location">
    <subcellularLocation>
        <location evidence="1">Chromosome</location>
    </subcellularLocation>
    <subcellularLocation>
        <location evidence="2">Nucleus</location>
        <location evidence="2">Nucleolus</location>
    </subcellularLocation>
</comment>
<evidence type="ECO:0000256" key="5">
    <source>
        <dbReference type="ARBA" id="ARBA00023054"/>
    </source>
</evidence>
<dbReference type="GO" id="GO:0006334">
    <property type="term" value="P:nucleosome assembly"/>
    <property type="evidence" value="ECO:0007669"/>
    <property type="project" value="InterPro"/>
</dbReference>
<dbReference type="InterPro" id="IPR005818">
    <property type="entry name" value="Histone_H1/H5_H15"/>
</dbReference>
<evidence type="ECO:0000259" key="11">
    <source>
        <dbReference type="PROSITE" id="PS51294"/>
    </source>
</evidence>
<evidence type="ECO:0000256" key="4">
    <source>
        <dbReference type="ARBA" id="ARBA00023015"/>
    </source>
</evidence>
<proteinExistence type="predicted"/>
<dbReference type="PANTHER" id="PTHR46267:SF3">
    <property type="entry name" value="TELOMERE REPEAT-BINDING FACTOR 4-RELATED"/>
    <property type="match status" value="1"/>
</dbReference>
<evidence type="ECO:0000256" key="1">
    <source>
        <dbReference type="ARBA" id="ARBA00004286"/>
    </source>
</evidence>
<evidence type="ECO:0000256" key="6">
    <source>
        <dbReference type="ARBA" id="ARBA00023125"/>
    </source>
</evidence>
<dbReference type="InterPro" id="IPR001005">
    <property type="entry name" value="SANT/Myb"/>
</dbReference>
<evidence type="ECO:0000259" key="10">
    <source>
        <dbReference type="PROSITE" id="PS50090"/>
    </source>
</evidence>
<evidence type="ECO:0000313" key="15">
    <source>
        <dbReference type="Proteomes" id="UP000215914"/>
    </source>
</evidence>
<keyword evidence="5" id="KW-0175">Coiled coil</keyword>
<dbReference type="InParanoid" id="A0A251THA1"/>
<dbReference type="Gramene" id="mRNA:HanXRQr2_Chr11g0505911">
    <property type="protein sequence ID" value="mRNA:HanXRQr2_Chr11g0505911"/>
    <property type="gene ID" value="HanXRQr2_Chr11g0505911"/>
</dbReference>
<dbReference type="GO" id="GO:0000786">
    <property type="term" value="C:nucleosome"/>
    <property type="evidence" value="ECO:0007669"/>
    <property type="project" value="InterPro"/>
</dbReference>
<gene>
    <name evidence="14" type="ORF">HannXRQ_Chr10g0288331</name>
    <name evidence="13" type="ORF">HanXRQr2_Chr11g0505911</name>
</gene>
<keyword evidence="3" id="KW-0158">Chromosome</keyword>
<dbReference type="InterPro" id="IPR036388">
    <property type="entry name" value="WH-like_DNA-bd_sf"/>
</dbReference>